<evidence type="ECO:0000313" key="1">
    <source>
        <dbReference type="EMBL" id="ATW25069.1"/>
    </source>
</evidence>
<gene>
    <name evidence="1" type="ORF">DCMF_10030</name>
</gene>
<dbReference type="Pfam" id="PF22263">
    <property type="entry name" value="DUF6951"/>
    <property type="match status" value="1"/>
</dbReference>
<evidence type="ECO:0000313" key="2">
    <source>
        <dbReference type="Proteomes" id="UP000323521"/>
    </source>
</evidence>
<proteinExistence type="predicted"/>
<dbReference type="KEGG" id="fwa:DCMF_10030"/>
<dbReference type="Proteomes" id="UP000323521">
    <property type="component" value="Chromosome"/>
</dbReference>
<organism evidence="1 2">
    <name type="scientific">Formimonas warabiya</name>
    <dbReference type="NCBI Taxonomy" id="1761012"/>
    <lineage>
        <taxon>Bacteria</taxon>
        <taxon>Bacillati</taxon>
        <taxon>Bacillota</taxon>
        <taxon>Clostridia</taxon>
        <taxon>Eubacteriales</taxon>
        <taxon>Peptococcaceae</taxon>
        <taxon>Candidatus Formimonas</taxon>
    </lineage>
</organism>
<accession>A0A3G1KRI1</accession>
<sequence length="103" mass="11134">MMNVCIHSGVCGFITTVQAETDSDYQTKLQVESQCPNVKKIIEALGTLNVMNELFRKGQSEILSLSAQHLPHVTCPVPIGMLKALEASAGMALPKDVSISFTK</sequence>
<dbReference type="OrthoDB" id="1807880at2"/>
<dbReference type="InterPro" id="IPR054227">
    <property type="entry name" value="DUF6951"/>
</dbReference>
<dbReference type="EMBL" id="CP017634">
    <property type="protein sequence ID" value="ATW25069.1"/>
    <property type="molecule type" value="Genomic_DNA"/>
</dbReference>
<dbReference type="AlphaFoldDB" id="A0A3G1KRI1"/>
<reference evidence="1 2" key="1">
    <citation type="submission" date="2016-10" db="EMBL/GenBank/DDBJ databases">
        <title>Complete Genome Sequence of Peptococcaceae strain DCMF.</title>
        <authorList>
            <person name="Edwards R.J."/>
            <person name="Holland S.I."/>
            <person name="Deshpande N.P."/>
            <person name="Wong Y.K."/>
            <person name="Ertan H."/>
            <person name="Manefield M."/>
            <person name="Russell T.L."/>
            <person name="Lee M.J."/>
        </authorList>
    </citation>
    <scope>NUCLEOTIDE SEQUENCE [LARGE SCALE GENOMIC DNA]</scope>
    <source>
        <strain evidence="1 2">DCMF</strain>
    </source>
</reference>
<protein>
    <submittedName>
        <fullName evidence="1">Uncharacterized protein</fullName>
    </submittedName>
</protein>
<name>A0A3G1KRI1_FORW1</name>
<keyword evidence="2" id="KW-1185">Reference proteome</keyword>